<protein>
    <recommendedName>
        <fullName evidence="4">tRNA-splicing endonuclease subunit Sen54 N-terminal domain-containing protein</fullName>
    </recommendedName>
</protein>
<feature type="compositionally biased region" description="Basic and acidic residues" evidence="3">
    <location>
        <begin position="187"/>
        <end position="199"/>
    </location>
</feature>
<dbReference type="InterPro" id="IPR024336">
    <property type="entry name" value="tRNA_splic_suSen54_N"/>
</dbReference>
<keyword evidence="2" id="KW-0819">tRNA processing</keyword>
<dbReference type="Pfam" id="PF12928">
    <property type="entry name" value="tRNA_int_end_N2"/>
    <property type="match status" value="1"/>
</dbReference>
<organism evidence="5 6">
    <name type="scientific">Sinanodonta woodiana</name>
    <name type="common">Chinese pond mussel</name>
    <name type="synonym">Anodonta woodiana</name>
    <dbReference type="NCBI Taxonomy" id="1069815"/>
    <lineage>
        <taxon>Eukaryota</taxon>
        <taxon>Metazoa</taxon>
        <taxon>Spiralia</taxon>
        <taxon>Lophotrochozoa</taxon>
        <taxon>Mollusca</taxon>
        <taxon>Bivalvia</taxon>
        <taxon>Autobranchia</taxon>
        <taxon>Heteroconchia</taxon>
        <taxon>Palaeoheterodonta</taxon>
        <taxon>Unionida</taxon>
        <taxon>Unionoidea</taxon>
        <taxon>Unionidae</taxon>
        <taxon>Unioninae</taxon>
        <taxon>Sinanodonta</taxon>
    </lineage>
</organism>
<dbReference type="GO" id="GO:0008033">
    <property type="term" value="P:tRNA processing"/>
    <property type="evidence" value="ECO:0007669"/>
    <property type="project" value="UniProtKB-KW"/>
</dbReference>
<evidence type="ECO:0000259" key="4">
    <source>
        <dbReference type="Pfam" id="PF12928"/>
    </source>
</evidence>
<evidence type="ECO:0000256" key="1">
    <source>
        <dbReference type="ARBA" id="ARBA00005736"/>
    </source>
</evidence>
<dbReference type="AlphaFoldDB" id="A0ABD3WS42"/>
<comment type="caution">
    <text evidence="5">The sequence shown here is derived from an EMBL/GenBank/DDBJ whole genome shotgun (WGS) entry which is preliminary data.</text>
</comment>
<evidence type="ECO:0000313" key="6">
    <source>
        <dbReference type="Proteomes" id="UP001634394"/>
    </source>
</evidence>
<comment type="similarity">
    <text evidence="1">Belongs to the SEN54 family.</text>
</comment>
<sequence length="693" mass="79808">MYTSLSGEELFRFRTPLDKSLPQKGGVKDFAPDGSWLQAKKLEKFYEERLQALSEPRVEKSSDLVKGEWNPEKCLVEFEKEKGKFWIHMGFVDVKRKWLYPEEALFLMETSVLEVWYRGLPISLQQACTFFLVGSLSMEQYQVYSHLRRIGYVVLRHQGRLNFTRYEKLLGLDKYANKKQRKRRQKGKQESPSGKKLDERTSSEICIKEKADIVAEDLYVSARKKAKIVTDLPCEKNQSTETSVTMDVSVTMDTNVTRETNEIKYKDLKNDIGIDESTDITSNDIGNQMNESSSCPSLDGVCHDSANTSLDNTVCDNADANRHKLDEECNETVYIAINLSNNRKGLTAGHIDKRKLICDASAAEVTDRYLNESLNSKENFQERLEDCSNGINDHLDTQSGKVAPDSGMWNHQGWYRAWYRADDFNKWYNLYSHNENSNQNLQTAEPDNSLHVVFESDLNQNLHDDVIFPDIVGKDVLVLKMPDDGLLPKNVNISENSLVFDVQNYHKTRLKTRDSRKGQNIPYLYELDFSYVEFMRPKFRGQAKSWKEYKECVKRWEIDASGFSPVQHLWQKSEEVVPLLRPEEAVSTAAVLQKLQIIQEVDVTKMCKWPHNKEISYDVYRPDLKFRKSQPGIPNHRICVVRSIDPPPSISEVSALYGYLDDDIPIHWAVVDNGEIAFYEFSPISLPTDITVG</sequence>
<proteinExistence type="inferred from homology"/>
<reference evidence="5 6" key="1">
    <citation type="submission" date="2024-11" db="EMBL/GenBank/DDBJ databases">
        <title>Chromosome-level genome assembly of the freshwater bivalve Anodonta woodiana.</title>
        <authorList>
            <person name="Chen X."/>
        </authorList>
    </citation>
    <scope>NUCLEOTIDE SEQUENCE [LARGE SCALE GENOMIC DNA]</scope>
    <source>
        <strain evidence="5">MN2024</strain>
        <tissue evidence="5">Gills</tissue>
    </source>
</reference>
<evidence type="ECO:0000313" key="5">
    <source>
        <dbReference type="EMBL" id="KAL3876800.1"/>
    </source>
</evidence>
<keyword evidence="6" id="KW-1185">Reference proteome</keyword>
<dbReference type="EMBL" id="JBJQND010000005">
    <property type="protein sequence ID" value="KAL3876800.1"/>
    <property type="molecule type" value="Genomic_DNA"/>
</dbReference>
<dbReference type="Proteomes" id="UP001634394">
    <property type="component" value="Unassembled WGS sequence"/>
</dbReference>
<evidence type="ECO:0000256" key="3">
    <source>
        <dbReference type="SAM" id="MobiDB-lite"/>
    </source>
</evidence>
<feature type="compositionally biased region" description="Basic residues" evidence="3">
    <location>
        <begin position="177"/>
        <end position="186"/>
    </location>
</feature>
<gene>
    <name evidence="5" type="ORF">ACJMK2_034594</name>
</gene>
<feature type="region of interest" description="Disordered" evidence="3">
    <location>
        <begin position="177"/>
        <end position="199"/>
    </location>
</feature>
<dbReference type="InterPro" id="IPR024337">
    <property type="entry name" value="tRNA_splic_suSen54"/>
</dbReference>
<accession>A0ABD3WS42</accession>
<evidence type="ECO:0000256" key="2">
    <source>
        <dbReference type="ARBA" id="ARBA00022694"/>
    </source>
</evidence>
<name>A0ABD3WS42_SINWO</name>
<dbReference type="PANTHER" id="PTHR21027:SF1">
    <property type="entry name" value="TRNA-SPLICING ENDONUCLEASE SUBUNIT SEN54"/>
    <property type="match status" value="1"/>
</dbReference>
<feature type="domain" description="tRNA-splicing endonuclease subunit Sen54 N-terminal" evidence="4">
    <location>
        <begin position="51"/>
        <end position="117"/>
    </location>
</feature>
<dbReference type="PANTHER" id="PTHR21027">
    <property type="entry name" value="TRNA-SPLICING ENDONUCLEASE SUBUNIT SEN54"/>
    <property type="match status" value="1"/>
</dbReference>